<feature type="compositionally biased region" description="Basic and acidic residues" evidence="1">
    <location>
        <begin position="249"/>
        <end position="270"/>
    </location>
</feature>
<protein>
    <recommendedName>
        <fullName evidence="2">Brix domain-containing protein</fullName>
    </recommendedName>
</protein>
<dbReference type="AlphaFoldDB" id="A0AAD5Y9N5"/>
<dbReference type="PANTHER" id="PTHR12661">
    <property type="entry name" value="PETER PAN-RELATED"/>
    <property type="match status" value="1"/>
</dbReference>
<dbReference type="Pfam" id="PF04427">
    <property type="entry name" value="Brix"/>
    <property type="match status" value="1"/>
</dbReference>
<dbReference type="GO" id="GO:0006364">
    <property type="term" value="P:rRNA processing"/>
    <property type="evidence" value="ECO:0007669"/>
    <property type="project" value="InterPro"/>
</dbReference>
<accession>A0AAD5Y9N5</accession>
<comment type="caution">
    <text evidence="3">The sequence shown here is derived from an EMBL/GenBank/DDBJ whole genome shotgun (WGS) entry which is preliminary data.</text>
</comment>
<organism evidence="3 4">
    <name type="scientific">Boothiomyces macroporosus</name>
    <dbReference type="NCBI Taxonomy" id="261099"/>
    <lineage>
        <taxon>Eukaryota</taxon>
        <taxon>Fungi</taxon>
        <taxon>Fungi incertae sedis</taxon>
        <taxon>Chytridiomycota</taxon>
        <taxon>Chytridiomycota incertae sedis</taxon>
        <taxon>Chytridiomycetes</taxon>
        <taxon>Rhizophydiales</taxon>
        <taxon>Terramycetaceae</taxon>
        <taxon>Boothiomyces</taxon>
    </lineage>
</organism>
<dbReference type="GO" id="GO:0000027">
    <property type="term" value="P:ribosomal large subunit assembly"/>
    <property type="evidence" value="ECO:0007669"/>
    <property type="project" value="TreeGrafter"/>
</dbReference>
<evidence type="ECO:0000256" key="1">
    <source>
        <dbReference type="SAM" id="MobiDB-lite"/>
    </source>
</evidence>
<feature type="domain" description="Brix" evidence="2">
    <location>
        <begin position="1"/>
        <end position="229"/>
    </location>
</feature>
<sequence>MGKKRERKGNKIKDFLMIAGQLMVTHLLVLSKSSNGGVNLRIGRIPRGPTITFHVESYVLAKDVLHLQKRPKSPGTEFLASPLVVLNGFGDKSSKKVVLMATMLQNMFPSIKVSTMKLSEARRIILFNLNPETNMVEMRHYRITIKTLGLSKSVKTLIHANVPDLHNYKDISDFIMRGAFASESDIEDGPEASVVLPRQSESDKRAIRLFEIGPRLNLKLIKIQDGLCSGEVIHHEFITKSKEEIKQLNLKKQKEKDEKNRRRAEQERNVKAKAAKLAANQKKDAEGDEEENDAEEEQEEMEYDEEDFSDLMEEDDE</sequence>
<dbReference type="GO" id="GO:0019843">
    <property type="term" value="F:rRNA binding"/>
    <property type="evidence" value="ECO:0007669"/>
    <property type="project" value="InterPro"/>
</dbReference>
<evidence type="ECO:0000259" key="2">
    <source>
        <dbReference type="PROSITE" id="PS50833"/>
    </source>
</evidence>
<evidence type="ECO:0000313" key="3">
    <source>
        <dbReference type="EMBL" id="KAJ3259657.1"/>
    </source>
</evidence>
<evidence type="ECO:0000313" key="4">
    <source>
        <dbReference type="Proteomes" id="UP001210925"/>
    </source>
</evidence>
<dbReference type="SMART" id="SM00879">
    <property type="entry name" value="Brix"/>
    <property type="match status" value="1"/>
</dbReference>
<gene>
    <name evidence="3" type="ORF">HK103_001918</name>
</gene>
<dbReference type="SUPFAM" id="SSF52954">
    <property type="entry name" value="Class II aaRS ABD-related"/>
    <property type="match status" value="1"/>
</dbReference>
<reference evidence="3" key="1">
    <citation type="submission" date="2020-05" db="EMBL/GenBank/DDBJ databases">
        <title>Phylogenomic resolution of chytrid fungi.</title>
        <authorList>
            <person name="Stajich J.E."/>
            <person name="Amses K."/>
            <person name="Simmons R."/>
            <person name="Seto K."/>
            <person name="Myers J."/>
            <person name="Bonds A."/>
            <person name="Quandt C.A."/>
            <person name="Barry K."/>
            <person name="Liu P."/>
            <person name="Grigoriev I."/>
            <person name="Longcore J.E."/>
            <person name="James T.Y."/>
        </authorList>
    </citation>
    <scope>NUCLEOTIDE SEQUENCE</scope>
    <source>
        <strain evidence="3">PLAUS21</strain>
    </source>
</reference>
<name>A0AAD5Y9N5_9FUNG</name>
<dbReference type="InterPro" id="IPR007109">
    <property type="entry name" value="Brix"/>
</dbReference>
<dbReference type="EMBL" id="JADGKB010000016">
    <property type="protein sequence ID" value="KAJ3259657.1"/>
    <property type="molecule type" value="Genomic_DNA"/>
</dbReference>
<dbReference type="InterPro" id="IPR045112">
    <property type="entry name" value="PPAN-like"/>
</dbReference>
<feature type="compositionally biased region" description="Acidic residues" evidence="1">
    <location>
        <begin position="286"/>
        <end position="317"/>
    </location>
</feature>
<keyword evidence="4" id="KW-1185">Reference proteome</keyword>
<dbReference type="PANTHER" id="PTHR12661:SF5">
    <property type="entry name" value="SUPPRESSOR OF SWI4 1 HOMOLOG"/>
    <property type="match status" value="1"/>
</dbReference>
<dbReference type="Proteomes" id="UP001210925">
    <property type="component" value="Unassembled WGS sequence"/>
</dbReference>
<dbReference type="GO" id="GO:0030687">
    <property type="term" value="C:preribosome, large subunit precursor"/>
    <property type="evidence" value="ECO:0007669"/>
    <property type="project" value="TreeGrafter"/>
</dbReference>
<dbReference type="PROSITE" id="PS50833">
    <property type="entry name" value="BRIX"/>
    <property type="match status" value="1"/>
</dbReference>
<feature type="region of interest" description="Disordered" evidence="1">
    <location>
        <begin position="249"/>
        <end position="317"/>
    </location>
</feature>
<proteinExistence type="predicted"/>